<feature type="transmembrane region" description="Helical" evidence="1">
    <location>
        <begin position="182"/>
        <end position="203"/>
    </location>
</feature>
<proteinExistence type="predicted"/>
<organism evidence="3 4">
    <name type="scientific">Paracoccus rhizosphaerae</name>
    <dbReference type="NCBI Taxonomy" id="1133347"/>
    <lineage>
        <taxon>Bacteria</taxon>
        <taxon>Pseudomonadati</taxon>
        <taxon>Pseudomonadota</taxon>
        <taxon>Alphaproteobacteria</taxon>
        <taxon>Rhodobacterales</taxon>
        <taxon>Paracoccaceae</taxon>
        <taxon>Paracoccus</taxon>
    </lineage>
</organism>
<feature type="transmembrane region" description="Helical" evidence="1">
    <location>
        <begin position="37"/>
        <end position="56"/>
    </location>
</feature>
<evidence type="ECO:0000313" key="3">
    <source>
        <dbReference type="EMBL" id="MFC0200381.1"/>
    </source>
</evidence>
<dbReference type="PANTHER" id="PTHR22911">
    <property type="entry name" value="ACYL-MALONYL CONDENSING ENZYME-RELATED"/>
    <property type="match status" value="1"/>
</dbReference>
<sequence length="297" mass="30820">MNDSRPLTSVSLMMLVALINAIDACVVRLLSPDVHPFVMGFTRTLFGALAILPMILRRPAMLRSHWRGLHLLRAILKLGSLVALFGALAGAPLATVTAIGFAAPLFVMVGAWIFLAERPHPLRLLAVAVGFVGIIVILRPGIAAGQGGANPFLLLALASAAMTAAIQLLLKVMGRRDPATTLVAWNLIVTVPVAAIPAAFFWSPISAEVWALLALQGAIGAANQTLVTRALQMADASLIAPLDFLRLPLVATLAFVFFGEVIGAAVWIGAMLILAATVLIGATARSGPAAAGIGPSA</sequence>
<dbReference type="Proteomes" id="UP001589795">
    <property type="component" value="Unassembled WGS sequence"/>
</dbReference>
<feature type="transmembrane region" description="Helical" evidence="1">
    <location>
        <begin position="148"/>
        <end position="170"/>
    </location>
</feature>
<dbReference type="Pfam" id="PF00892">
    <property type="entry name" value="EamA"/>
    <property type="match status" value="2"/>
</dbReference>
<dbReference type="RefSeq" id="WP_265508094.1">
    <property type="nucleotide sequence ID" value="NZ_JAOTBE010000056.1"/>
</dbReference>
<evidence type="ECO:0000313" key="4">
    <source>
        <dbReference type="Proteomes" id="UP001589795"/>
    </source>
</evidence>
<reference evidence="3 4" key="1">
    <citation type="submission" date="2024-09" db="EMBL/GenBank/DDBJ databases">
        <authorList>
            <person name="Sun Q."/>
            <person name="Mori K."/>
        </authorList>
    </citation>
    <scope>NUCLEOTIDE SEQUENCE [LARGE SCALE GENOMIC DNA]</scope>
    <source>
        <strain evidence="3 4">CCM 7904</strain>
    </source>
</reference>
<feature type="transmembrane region" description="Helical" evidence="1">
    <location>
        <begin position="122"/>
        <end position="142"/>
    </location>
</feature>
<keyword evidence="1" id="KW-1133">Transmembrane helix</keyword>
<gene>
    <name evidence="3" type="ORF">ACFFIZ_08620</name>
</gene>
<keyword evidence="1" id="KW-0472">Membrane</keyword>
<comment type="caution">
    <text evidence="3">The sequence shown here is derived from an EMBL/GenBank/DDBJ whole genome shotgun (WGS) entry which is preliminary data.</text>
</comment>
<name>A0ABV6CK71_9RHOB</name>
<keyword evidence="1" id="KW-0812">Transmembrane</keyword>
<dbReference type="PANTHER" id="PTHR22911:SF103">
    <property type="entry name" value="BLR2811 PROTEIN"/>
    <property type="match status" value="1"/>
</dbReference>
<feature type="transmembrane region" description="Helical" evidence="1">
    <location>
        <begin position="94"/>
        <end position="115"/>
    </location>
</feature>
<protein>
    <submittedName>
        <fullName evidence="3">DMT family transporter</fullName>
    </submittedName>
</protein>
<evidence type="ECO:0000256" key="1">
    <source>
        <dbReference type="SAM" id="Phobius"/>
    </source>
</evidence>
<dbReference type="InterPro" id="IPR000620">
    <property type="entry name" value="EamA_dom"/>
</dbReference>
<feature type="transmembrane region" description="Helical" evidence="1">
    <location>
        <begin position="12"/>
        <end position="31"/>
    </location>
</feature>
<feature type="domain" description="EamA" evidence="2">
    <location>
        <begin position="153"/>
        <end position="280"/>
    </location>
</feature>
<dbReference type="EMBL" id="JBHLWQ010000075">
    <property type="protein sequence ID" value="MFC0200381.1"/>
    <property type="molecule type" value="Genomic_DNA"/>
</dbReference>
<feature type="transmembrane region" description="Helical" evidence="1">
    <location>
        <begin position="264"/>
        <end position="284"/>
    </location>
</feature>
<dbReference type="SUPFAM" id="SSF103481">
    <property type="entry name" value="Multidrug resistance efflux transporter EmrE"/>
    <property type="match status" value="2"/>
</dbReference>
<evidence type="ECO:0000259" key="2">
    <source>
        <dbReference type="Pfam" id="PF00892"/>
    </source>
</evidence>
<feature type="transmembrane region" description="Helical" evidence="1">
    <location>
        <begin position="68"/>
        <end position="88"/>
    </location>
</feature>
<keyword evidence="4" id="KW-1185">Reference proteome</keyword>
<accession>A0ABV6CK71</accession>
<feature type="domain" description="EamA" evidence="2">
    <location>
        <begin position="9"/>
        <end position="138"/>
    </location>
</feature>
<dbReference type="InterPro" id="IPR037185">
    <property type="entry name" value="EmrE-like"/>
</dbReference>